<dbReference type="InterPro" id="IPR027477">
    <property type="entry name" value="Succ_DH/fumarate_Rdtase_cat_sf"/>
</dbReference>
<comment type="caution">
    <text evidence="16">The sequence shown here is derived from an EMBL/GenBank/DDBJ whole genome shotgun (WGS) entry which is preliminary data.</text>
</comment>
<comment type="subcellular location">
    <subcellularLocation>
        <location evidence="12">Cytoplasm</location>
    </subcellularLocation>
</comment>
<evidence type="ECO:0000256" key="7">
    <source>
        <dbReference type="ARBA" id="ARBA00022827"/>
    </source>
</evidence>
<dbReference type="GO" id="GO:0034628">
    <property type="term" value="P:'de novo' NAD+ biosynthetic process from L-aspartate"/>
    <property type="evidence" value="ECO:0007669"/>
    <property type="project" value="TreeGrafter"/>
</dbReference>
<dbReference type="GO" id="GO:0008734">
    <property type="term" value="F:L-aspartate oxidase activity"/>
    <property type="evidence" value="ECO:0007669"/>
    <property type="project" value="UniProtKB-UniRule"/>
</dbReference>
<dbReference type="Gene3D" id="3.90.700.10">
    <property type="entry name" value="Succinate dehydrogenase/fumarate reductase flavoprotein, catalytic domain"/>
    <property type="match status" value="1"/>
</dbReference>
<evidence type="ECO:0000256" key="1">
    <source>
        <dbReference type="ARBA" id="ARBA00001974"/>
    </source>
</evidence>
<dbReference type="PIRSF" id="PIRSF000171">
    <property type="entry name" value="SDHA_APRA_LASPO"/>
    <property type="match status" value="1"/>
</dbReference>
<keyword evidence="6 12" id="KW-0662">Pyridine nucleotide biosynthesis</keyword>
<organism evidence="16 17">
    <name type="scientific">candidate division TA06 bacterium</name>
    <dbReference type="NCBI Taxonomy" id="2250710"/>
    <lineage>
        <taxon>Bacteria</taxon>
        <taxon>Bacteria division TA06</taxon>
    </lineage>
</organism>
<evidence type="ECO:0000313" key="16">
    <source>
        <dbReference type="EMBL" id="TET44020.1"/>
    </source>
</evidence>
<dbReference type="NCBIfam" id="TIGR00551">
    <property type="entry name" value="nadB"/>
    <property type="match status" value="1"/>
</dbReference>
<comment type="function">
    <text evidence="12">Catalyzes the oxidation of L-aspartate to iminoaspartate.</text>
</comment>
<evidence type="ECO:0000256" key="13">
    <source>
        <dbReference type="SAM" id="Coils"/>
    </source>
</evidence>
<dbReference type="SUPFAM" id="SSF46977">
    <property type="entry name" value="Succinate dehydrogenase/fumarate reductase flavoprotein C-terminal domain"/>
    <property type="match status" value="1"/>
</dbReference>
<evidence type="ECO:0000256" key="8">
    <source>
        <dbReference type="ARBA" id="ARBA00023002"/>
    </source>
</evidence>
<dbReference type="Pfam" id="PF02910">
    <property type="entry name" value="Succ_DH_flav_C"/>
    <property type="match status" value="1"/>
</dbReference>
<evidence type="ECO:0000256" key="5">
    <source>
        <dbReference type="ARBA" id="ARBA00022630"/>
    </source>
</evidence>
<dbReference type="AlphaFoldDB" id="A0A523UNA2"/>
<gene>
    <name evidence="16" type="primary">nadB</name>
    <name evidence="16" type="ORF">E3J62_11745</name>
</gene>
<dbReference type="Gene3D" id="3.50.50.60">
    <property type="entry name" value="FAD/NAD(P)-binding domain"/>
    <property type="match status" value="1"/>
</dbReference>
<dbReference type="PANTHER" id="PTHR42716:SF2">
    <property type="entry name" value="L-ASPARTATE OXIDASE, CHLOROPLASTIC"/>
    <property type="match status" value="1"/>
</dbReference>
<dbReference type="Pfam" id="PF00890">
    <property type="entry name" value="FAD_binding_2"/>
    <property type="match status" value="1"/>
</dbReference>
<keyword evidence="13" id="KW-0175">Coiled coil</keyword>
<evidence type="ECO:0000256" key="4">
    <source>
        <dbReference type="ARBA" id="ARBA00012173"/>
    </source>
</evidence>
<dbReference type="SUPFAM" id="SSF51905">
    <property type="entry name" value="FAD/NAD(P)-binding domain"/>
    <property type="match status" value="1"/>
</dbReference>
<dbReference type="Gene3D" id="1.20.58.100">
    <property type="entry name" value="Fumarate reductase/succinate dehydrogenase flavoprotein-like, C-terminal domain"/>
    <property type="match status" value="1"/>
</dbReference>
<feature type="domain" description="Fumarate reductase/succinate dehydrogenase flavoprotein-like C-terminal" evidence="15">
    <location>
        <begin position="414"/>
        <end position="506"/>
    </location>
</feature>
<dbReference type="InterPro" id="IPR036188">
    <property type="entry name" value="FAD/NAD-bd_sf"/>
</dbReference>
<dbReference type="SUPFAM" id="SSF56425">
    <property type="entry name" value="Succinate dehydrogenase/fumarate reductase flavoprotein, catalytic domain"/>
    <property type="match status" value="1"/>
</dbReference>
<accession>A0A523UNA2</accession>
<dbReference type="PANTHER" id="PTHR42716">
    <property type="entry name" value="L-ASPARTATE OXIDASE"/>
    <property type="match status" value="1"/>
</dbReference>
<reference evidence="16 17" key="1">
    <citation type="submission" date="2019-03" db="EMBL/GenBank/DDBJ databases">
        <title>Metabolic potential of uncultured bacteria and archaea associated with petroleum seepage in deep-sea sediments.</title>
        <authorList>
            <person name="Dong X."/>
            <person name="Hubert C."/>
        </authorList>
    </citation>
    <scope>NUCLEOTIDE SEQUENCE [LARGE SCALE GENOMIC DNA]</scope>
    <source>
        <strain evidence="16">E44_bin18</strain>
    </source>
</reference>
<evidence type="ECO:0000259" key="15">
    <source>
        <dbReference type="Pfam" id="PF02910"/>
    </source>
</evidence>
<dbReference type="EMBL" id="SOJN01000142">
    <property type="protein sequence ID" value="TET44020.1"/>
    <property type="molecule type" value="Genomic_DNA"/>
</dbReference>
<dbReference type="FunFam" id="3.90.700.10:FF:000002">
    <property type="entry name" value="L-aspartate oxidase"/>
    <property type="match status" value="1"/>
</dbReference>
<feature type="coiled-coil region" evidence="13">
    <location>
        <begin position="425"/>
        <end position="452"/>
    </location>
</feature>
<evidence type="ECO:0000313" key="17">
    <source>
        <dbReference type="Proteomes" id="UP000315525"/>
    </source>
</evidence>
<dbReference type="InterPro" id="IPR015939">
    <property type="entry name" value="Fum_Rdtase/Succ_DH_flav-like_C"/>
</dbReference>
<evidence type="ECO:0000256" key="3">
    <source>
        <dbReference type="ARBA" id="ARBA00008562"/>
    </source>
</evidence>
<evidence type="ECO:0000256" key="11">
    <source>
        <dbReference type="PIRSR" id="PIRSR000171-1"/>
    </source>
</evidence>
<comment type="catalytic activity">
    <reaction evidence="9">
        <text>L-aspartate + O2 = iminosuccinate + H2O2</text>
        <dbReference type="Rhea" id="RHEA:25876"/>
        <dbReference type="ChEBI" id="CHEBI:15379"/>
        <dbReference type="ChEBI" id="CHEBI:16240"/>
        <dbReference type="ChEBI" id="CHEBI:29991"/>
        <dbReference type="ChEBI" id="CHEBI:77875"/>
        <dbReference type="EC" id="1.4.3.16"/>
    </reaction>
    <physiologicalReaction direction="left-to-right" evidence="9">
        <dbReference type="Rhea" id="RHEA:25877"/>
    </physiologicalReaction>
</comment>
<evidence type="ECO:0000256" key="6">
    <source>
        <dbReference type="ARBA" id="ARBA00022642"/>
    </source>
</evidence>
<proteinExistence type="inferred from homology"/>
<keyword evidence="5 12" id="KW-0285">Flavoprotein</keyword>
<evidence type="ECO:0000259" key="14">
    <source>
        <dbReference type="Pfam" id="PF00890"/>
    </source>
</evidence>
<dbReference type="GO" id="GO:0005737">
    <property type="term" value="C:cytoplasm"/>
    <property type="evidence" value="ECO:0007669"/>
    <property type="project" value="UniProtKB-SubCell"/>
</dbReference>
<dbReference type="EC" id="1.4.3.16" evidence="4 10"/>
<dbReference type="FunFam" id="1.20.58.100:FF:000002">
    <property type="entry name" value="L-aspartate oxidase"/>
    <property type="match status" value="1"/>
</dbReference>
<comment type="similarity">
    <text evidence="3 12">Belongs to the FAD-dependent oxidoreductase 2 family. NadB subfamily.</text>
</comment>
<dbReference type="InterPro" id="IPR005288">
    <property type="entry name" value="NadB"/>
</dbReference>
<protein>
    <recommendedName>
        <fullName evidence="4 10">L-aspartate oxidase</fullName>
        <ecNumber evidence="4 10">1.4.3.16</ecNumber>
    </recommendedName>
</protein>
<keyword evidence="7 12" id="KW-0274">FAD</keyword>
<evidence type="ECO:0000256" key="9">
    <source>
        <dbReference type="ARBA" id="ARBA00048305"/>
    </source>
</evidence>
<dbReference type="Proteomes" id="UP000315525">
    <property type="component" value="Unassembled WGS sequence"/>
</dbReference>
<dbReference type="InterPro" id="IPR003953">
    <property type="entry name" value="FAD-dep_OxRdtase_2_FAD-bd"/>
</dbReference>
<feature type="active site" description="Proton acceptor" evidence="11">
    <location>
        <position position="263"/>
    </location>
</feature>
<evidence type="ECO:0000256" key="10">
    <source>
        <dbReference type="NCBIfam" id="TIGR00551"/>
    </source>
</evidence>
<evidence type="ECO:0000256" key="2">
    <source>
        <dbReference type="ARBA" id="ARBA00004950"/>
    </source>
</evidence>
<dbReference type="InterPro" id="IPR037099">
    <property type="entry name" value="Fum_R/Succ_DH_flav-like_C_sf"/>
</dbReference>
<sequence>MAGLTFALNASEHAKVVVVTKKEQAESNTNYAQGGIAAVFGDDDSYDLHEEDTIQAGAGLCNERAVKIMVEEGPRLIDELVDLGAHFTGSGSRFDLWREGGHSRERVIHFEDRTGYEIERALIQKVKARDNILILENRTAVDLILDENGCRGAYVFDNESGKLEAFVASTTMLAAGGAGQTYLHTTNPPIATGDGIAMAYRAGAKIANMEFVQFHPTSLYFPGTGDRALLISEATRGAGAVLRTRSGEAFMEKYSDKGSLASRDVVARAIDSELKIRGDEFVYLDMTGTGARKIRSKFPNIYKACLERGIDMTSQPIPVVPAAHYMCGGVLTDTEARTSLPRLYCAGETAYTGVHGANRLASNSLLEALVFSKRAYRSAVGEKAAAPPPRLEPPFQKGSSGAKERVVITHTRFEIKRLMWDYVGIVRNSARLKKARLRIDELIKEVEEMFSDLPIGSQLLELRNLASVSLMVIACANMRKESRGLHYNKDYPDRDDEHWKHNTILQVSNPQ</sequence>
<name>A0A523UNA2_UNCT6</name>
<keyword evidence="8 12" id="KW-0560">Oxidoreductase</keyword>
<evidence type="ECO:0000256" key="12">
    <source>
        <dbReference type="RuleBase" id="RU362049"/>
    </source>
</evidence>
<dbReference type="UniPathway" id="UPA00253">
    <property type="reaction ID" value="UER00326"/>
</dbReference>
<feature type="domain" description="FAD-dependent oxidoreductase 2 FAD-binding" evidence="14">
    <location>
        <begin position="1"/>
        <end position="365"/>
    </location>
</feature>
<comment type="pathway">
    <text evidence="2 12">Cofactor biosynthesis; NAD(+) biosynthesis; iminoaspartate from L-aspartate (oxidase route): step 1/1.</text>
</comment>
<comment type="cofactor">
    <cofactor evidence="1 12">
        <name>FAD</name>
        <dbReference type="ChEBI" id="CHEBI:57692"/>
    </cofactor>
</comment>